<dbReference type="AlphaFoldDB" id="A0A645E7Y5"/>
<sequence>MQQIYNSNITINIHSCKRTYIKQNACKNTDLYNVSTTRLNCFAFYVISALYHILVIELHLGYYFVEPPHYNDSLLAKSGLCIKLIILLFVILVYHHRDG</sequence>
<protein>
    <submittedName>
        <fullName evidence="2">Uncharacterized protein</fullName>
    </submittedName>
</protein>
<keyword evidence="1" id="KW-0812">Transmembrane</keyword>
<comment type="caution">
    <text evidence="2">The sequence shown here is derived from an EMBL/GenBank/DDBJ whole genome shotgun (WGS) entry which is preliminary data.</text>
</comment>
<evidence type="ECO:0000256" key="1">
    <source>
        <dbReference type="SAM" id="Phobius"/>
    </source>
</evidence>
<keyword evidence="1" id="KW-1133">Transmembrane helix</keyword>
<proteinExistence type="predicted"/>
<keyword evidence="1" id="KW-0472">Membrane</keyword>
<feature type="transmembrane region" description="Helical" evidence="1">
    <location>
        <begin position="42"/>
        <end position="62"/>
    </location>
</feature>
<reference evidence="2" key="1">
    <citation type="submission" date="2019-08" db="EMBL/GenBank/DDBJ databases">
        <authorList>
            <person name="Kucharzyk K."/>
            <person name="Murdoch R.W."/>
            <person name="Higgins S."/>
            <person name="Loffler F."/>
        </authorList>
    </citation>
    <scope>NUCLEOTIDE SEQUENCE</scope>
</reference>
<name>A0A645E7Y5_9ZZZZ</name>
<accession>A0A645E7Y5</accession>
<dbReference type="EMBL" id="VSSQ01043809">
    <property type="protein sequence ID" value="MPM97539.1"/>
    <property type="molecule type" value="Genomic_DNA"/>
</dbReference>
<gene>
    <name evidence="2" type="ORF">SDC9_144713</name>
</gene>
<evidence type="ECO:0000313" key="2">
    <source>
        <dbReference type="EMBL" id="MPM97539.1"/>
    </source>
</evidence>
<organism evidence="2">
    <name type="scientific">bioreactor metagenome</name>
    <dbReference type="NCBI Taxonomy" id="1076179"/>
    <lineage>
        <taxon>unclassified sequences</taxon>
        <taxon>metagenomes</taxon>
        <taxon>ecological metagenomes</taxon>
    </lineage>
</organism>
<feature type="transmembrane region" description="Helical" evidence="1">
    <location>
        <begin position="74"/>
        <end position="94"/>
    </location>
</feature>